<dbReference type="PANTHER" id="PTHR43798">
    <property type="entry name" value="MONOACYLGLYCEROL LIPASE"/>
    <property type="match status" value="1"/>
</dbReference>
<dbReference type="SUPFAM" id="SSF53474">
    <property type="entry name" value="alpha/beta-Hydrolases"/>
    <property type="match status" value="1"/>
</dbReference>
<evidence type="ECO:0000313" key="2">
    <source>
        <dbReference type="EMBL" id="OBZ92318.1"/>
    </source>
</evidence>
<feature type="domain" description="AB hydrolase-1" evidence="1">
    <location>
        <begin position="50"/>
        <end position="278"/>
    </location>
</feature>
<dbReference type="InterPro" id="IPR029058">
    <property type="entry name" value="AB_hydrolase_fold"/>
</dbReference>
<reference evidence="2 3" key="1">
    <citation type="journal article" date="2016" name="Syst. Appl. Microbiol.">
        <title>Pararhizobium polonicum sp. nov. isolated from tumors on stone fruit rootstocks.</title>
        <authorList>
            <person name="Pulawska J."/>
            <person name="Kuzmanovic N."/>
            <person name="Willems A."/>
            <person name="Pothier J.F."/>
        </authorList>
    </citation>
    <scope>NUCLEOTIDE SEQUENCE [LARGE SCALE GENOMIC DNA]</scope>
    <source>
        <strain evidence="2 3">F5.1</strain>
    </source>
</reference>
<dbReference type="AlphaFoldDB" id="A0A1C7NTI3"/>
<dbReference type="Gene3D" id="3.40.50.1820">
    <property type="entry name" value="alpha/beta hydrolase"/>
    <property type="match status" value="1"/>
</dbReference>
<keyword evidence="3" id="KW-1185">Reference proteome</keyword>
<dbReference type="GO" id="GO:0016787">
    <property type="term" value="F:hydrolase activity"/>
    <property type="evidence" value="ECO:0007669"/>
    <property type="project" value="UniProtKB-KW"/>
</dbReference>
<dbReference type="EMBL" id="LGLV01000021">
    <property type="protein sequence ID" value="OBZ92318.1"/>
    <property type="molecule type" value="Genomic_DNA"/>
</dbReference>
<accession>A0A1C7NTI3</accession>
<evidence type="ECO:0000259" key="1">
    <source>
        <dbReference type="Pfam" id="PF12697"/>
    </source>
</evidence>
<protein>
    <submittedName>
        <fullName evidence="2">Alpha/beta hydrolase</fullName>
    </submittedName>
</protein>
<dbReference type="STRING" id="1612624.ADU59_27515"/>
<name>A0A1C7NTI3_9HYPH</name>
<dbReference type="Pfam" id="PF12697">
    <property type="entry name" value="Abhydrolase_6"/>
    <property type="match status" value="1"/>
</dbReference>
<dbReference type="PATRIC" id="fig|1612624.7.peg.3241"/>
<keyword evidence="2" id="KW-0378">Hydrolase</keyword>
<evidence type="ECO:0000313" key="3">
    <source>
        <dbReference type="Proteomes" id="UP000093111"/>
    </source>
</evidence>
<gene>
    <name evidence="2" type="ORF">ADU59_27515</name>
</gene>
<dbReference type="PRINTS" id="PR00111">
    <property type="entry name" value="ABHYDROLASE"/>
</dbReference>
<organism evidence="2 3">
    <name type="scientific">Pararhizobium polonicum</name>
    <dbReference type="NCBI Taxonomy" id="1612624"/>
    <lineage>
        <taxon>Bacteria</taxon>
        <taxon>Pseudomonadati</taxon>
        <taxon>Pseudomonadota</taxon>
        <taxon>Alphaproteobacteria</taxon>
        <taxon>Hyphomicrobiales</taxon>
        <taxon>Rhizobiaceae</taxon>
        <taxon>Rhizobium/Agrobacterium group</taxon>
        <taxon>Pararhizobium</taxon>
    </lineage>
</organism>
<proteinExistence type="predicted"/>
<comment type="caution">
    <text evidence="2">The sequence shown here is derived from an EMBL/GenBank/DDBJ whole genome shotgun (WGS) entry which is preliminary data.</text>
</comment>
<dbReference type="InterPro" id="IPR000073">
    <property type="entry name" value="AB_hydrolase_1"/>
</dbReference>
<dbReference type="Proteomes" id="UP000093111">
    <property type="component" value="Unassembled WGS sequence"/>
</dbReference>
<dbReference type="InterPro" id="IPR050266">
    <property type="entry name" value="AB_hydrolase_sf"/>
</dbReference>
<sequence length="291" mass="30824">MASATAIRISRISATTSAIRPRSEAGMEMVRRFHTKSGMAYAEQGAGEPLLLIHGVGMRLEAWAPQMAALGKGHRVIAVDMPGHGESRALPENAGLDGFVAWLGLFLDDLDLDRVNVAGHSMGALIAGGVAASFGNRVSRVALLNGVYRRDAAASAAVIGRAREIRAGLVDVDGPLQRWFGADSRDSDVYRLTHRWLASVDRAGYATAYAAFAAGDGTYADCWPKVTCPALFLTGSDDPNSTPAMARAMADAAPNGYAVLIDGHRHMVNLTAPDEVNAILSEWLAKPEAAR</sequence>